<dbReference type="Pfam" id="PF26002">
    <property type="entry name" value="Beta-barrel_AprE"/>
    <property type="match status" value="1"/>
</dbReference>
<evidence type="ECO:0000256" key="5">
    <source>
        <dbReference type="ARBA" id="ARBA00022519"/>
    </source>
</evidence>
<comment type="similarity">
    <text evidence="2 9">Belongs to the membrane fusion protein (MFP) (TC 8.A.1) family.</text>
</comment>
<organism evidence="14 15">
    <name type="scientific">Lampropedia hyalina DSM 16112</name>
    <dbReference type="NCBI Taxonomy" id="1122156"/>
    <lineage>
        <taxon>Bacteria</taxon>
        <taxon>Pseudomonadati</taxon>
        <taxon>Pseudomonadota</taxon>
        <taxon>Betaproteobacteria</taxon>
        <taxon>Burkholderiales</taxon>
        <taxon>Comamonadaceae</taxon>
        <taxon>Lampropedia</taxon>
    </lineage>
</organism>
<evidence type="ECO:0000256" key="1">
    <source>
        <dbReference type="ARBA" id="ARBA00004377"/>
    </source>
</evidence>
<keyword evidence="5 9" id="KW-0997">Cell inner membrane</keyword>
<evidence type="ECO:0000256" key="3">
    <source>
        <dbReference type="ARBA" id="ARBA00022448"/>
    </source>
</evidence>
<feature type="coiled-coil region" evidence="10">
    <location>
        <begin position="208"/>
        <end position="316"/>
    </location>
</feature>
<proteinExistence type="inferred from homology"/>
<keyword evidence="10" id="KW-0175">Coiled coil</keyword>
<dbReference type="NCBIfam" id="TIGR01843">
    <property type="entry name" value="type_I_hlyD"/>
    <property type="match status" value="1"/>
</dbReference>
<dbReference type="AlphaFoldDB" id="A0A1M5BMY2"/>
<dbReference type="Pfam" id="PF25994">
    <property type="entry name" value="HH_AprE"/>
    <property type="match status" value="1"/>
</dbReference>
<dbReference type="Gene3D" id="2.40.30.170">
    <property type="match status" value="1"/>
</dbReference>
<dbReference type="GO" id="GO:0015031">
    <property type="term" value="P:protein transport"/>
    <property type="evidence" value="ECO:0007669"/>
    <property type="project" value="InterPro"/>
</dbReference>
<evidence type="ECO:0000256" key="11">
    <source>
        <dbReference type="SAM" id="MobiDB-lite"/>
    </source>
</evidence>
<dbReference type="InterPro" id="IPR010129">
    <property type="entry name" value="T1SS_HlyD"/>
</dbReference>
<dbReference type="Gene3D" id="1.10.287.470">
    <property type="entry name" value="Helix hairpin bin"/>
    <property type="match status" value="1"/>
</dbReference>
<evidence type="ECO:0000313" key="15">
    <source>
        <dbReference type="Proteomes" id="UP000184327"/>
    </source>
</evidence>
<dbReference type="Proteomes" id="UP000184327">
    <property type="component" value="Unassembled WGS sequence"/>
</dbReference>
<reference evidence="14 15" key="1">
    <citation type="submission" date="2016-11" db="EMBL/GenBank/DDBJ databases">
        <authorList>
            <person name="Jaros S."/>
            <person name="Januszkiewicz K."/>
            <person name="Wedrychowicz H."/>
        </authorList>
    </citation>
    <scope>NUCLEOTIDE SEQUENCE [LARGE SCALE GENOMIC DNA]</scope>
    <source>
        <strain evidence="14 15">DSM 16112</strain>
    </source>
</reference>
<dbReference type="InterPro" id="IPR058982">
    <property type="entry name" value="Beta-barrel_AprE"/>
</dbReference>
<dbReference type="PANTHER" id="PTHR30386:SF26">
    <property type="entry name" value="TRANSPORT PROTEIN COMB"/>
    <property type="match status" value="1"/>
</dbReference>
<dbReference type="RefSeq" id="WP_073356506.1">
    <property type="nucleotide sequence ID" value="NZ_FQUZ01000022.1"/>
</dbReference>
<keyword evidence="7 9" id="KW-1133">Transmembrane helix</keyword>
<evidence type="ECO:0000259" key="13">
    <source>
        <dbReference type="Pfam" id="PF26002"/>
    </source>
</evidence>
<evidence type="ECO:0000256" key="7">
    <source>
        <dbReference type="ARBA" id="ARBA00022989"/>
    </source>
</evidence>
<feature type="compositionally biased region" description="Low complexity" evidence="11">
    <location>
        <begin position="38"/>
        <end position="50"/>
    </location>
</feature>
<dbReference type="OrthoDB" id="9775513at2"/>
<keyword evidence="4 9" id="KW-1003">Cell membrane</keyword>
<feature type="domain" description="AprE-like beta-barrel" evidence="13">
    <location>
        <begin position="359"/>
        <end position="445"/>
    </location>
</feature>
<dbReference type="PANTHER" id="PTHR30386">
    <property type="entry name" value="MEMBRANE FUSION SUBUNIT OF EMRAB-TOLC MULTIDRUG EFFLUX PUMP"/>
    <property type="match status" value="1"/>
</dbReference>
<feature type="domain" description="AprE-like long alpha-helical hairpin" evidence="12">
    <location>
        <begin position="135"/>
        <end position="316"/>
    </location>
</feature>
<sequence>MKSENQSPGDLPQVLRKSSQEDADTPAPNQTPAWATDHTAASTHPPAHSSASKHRRGRIMRRSFIGALGVLVIVGLLYPVENVVVAPGQVIPSDRVQTVQHLEGGIVTEVHVREGQIVSANDPLLEIDLGSNSLNLEQLTARHANAMAIKTRLTAETLGKPLLRSDFPSSLGSQVVQAEVGAFNARALEHRGSLAAAQASLHQARGDVAQNQARINGLQTALRLHEEEASIARQLVAEQLIGQLEVIDKQRALEQVRTELAAARESLVSNRARVELAQAKVMETQGSFQRRASEELAEVERELLSLAEDLSRARNQRTRTIVTAPTDGIIKGLRSSGAGWVVKAGEPILEIVPDKEEVIVEARLNPADRGYVHQGQAVKVKITAYDFLRYGSVPGTVTLVAADADRDPNIPDSPSYFRLHASLTQPWVGRTDNRITTGMQAQVDLLLGHEPFIWYILRPVLRVQSEAFREP</sequence>
<evidence type="ECO:0000256" key="6">
    <source>
        <dbReference type="ARBA" id="ARBA00022692"/>
    </source>
</evidence>
<protein>
    <recommendedName>
        <fullName evidence="9">Membrane fusion protein (MFP) family protein</fullName>
    </recommendedName>
</protein>
<name>A0A1M5BMY2_9BURK</name>
<evidence type="ECO:0000256" key="8">
    <source>
        <dbReference type="ARBA" id="ARBA00023136"/>
    </source>
</evidence>
<keyword evidence="15" id="KW-1185">Reference proteome</keyword>
<keyword evidence="6 9" id="KW-0812">Transmembrane</keyword>
<dbReference type="Gene3D" id="2.40.50.100">
    <property type="match status" value="1"/>
</dbReference>
<accession>A0A1M5BMY2</accession>
<evidence type="ECO:0000256" key="10">
    <source>
        <dbReference type="SAM" id="Coils"/>
    </source>
</evidence>
<dbReference type="InterPro" id="IPR058781">
    <property type="entry name" value="HH_AprE-like"/>
</dbReference>
<gene>
    <name evidence="14" type="ORF">SAMN02745117_01953</name>
</gene>
<evidence type="ECO:0000256" key="2">
    <source>
        <dbReference type="ARBA" id="ARBA00009477"/>
    </source>
</evidence>
<feature type="region of interest" description="Disordered" evidence="11">
    <location>
        <begin position="1"/>
        <end position="56"/>
    </location>
</feature>
<evidence type="ECO:0000259" key="12">
    <source>
        <dbReference type="Pfam" id="PF25994"/>
    </source>
</evidence>
<evidence type="ECO:0000256" key="9">
    <source>
        <dbReference type="RuleBase" id="RU365093"/>
    </source>
</evidence>
<dbReference type="InterPro" id="IPR050739">
    <property type="entry name" value="MFP"/>
</dbReference>
<dbReference type="EMBL" id="FQUZ01000022">
    <property type="protein sequence ID" value="SHF43868.1"/>
    <property type="molecule type" value="Genomic_DNA"/>
</dbReference>
<comment type="subcellular location">
    <subcellularLocation>
        <location evidence="1 9">Cell inner membrane</location>
        <topology evidence="1 9">Single-pass membrane protein</topology>
    </subcellularLocation>
</comment>
<dbReference type="PRINTS" id="PR01490">
    <property type="entry name" value="RTXTOXIND"/>
</dbReference>
<keyword evidence="3 9" id="KW-0813">Transport</keyword>
<dbReference type="GO" id="GO:0005886">
    <property type="term" value="C:plasma membrane"/>
    <property type="evidence" value="ECO:0007669"/>
    <property type="project" value="UniProtKB-SubCell"/>
</dbReference>
<dbReference type="STRING" id="1122156.SAMN02745117_01953"/>
<evidence type="ECO:0000256" key="4">
    <source>
        <dbReference type="ARBA" id="ARBA00022475"/>
    </source>
</evidence>
<feature type="transmembrane region" description="Helical" evidence="9">
    <location>
        <begin position="63"/>
        <end position="80"/>
    </location>
</feature>
<evidence type="ECO:0000313" key="14">
    <source>
        <dbReference type="EMBL" id="SHF43868.1"/>
    </source>
</evidence>
<keyword evidence="8 9" id="KW-0472">Membrane</keyword>